<proteinExistence type="predicted"/>
<dbReference type="Proteomes" id="UP001314169">
    <property type="component" value="Chromosome 11"/>
</dbReference>
<protein>
    <submittedName>
        <fullName evidence="1">Uncharacterized protein</fullName>
    </submittedName>
</protein>
<evidence type="ECO:0000313" key="2">
    <source>
        <dbReference type="Proteomes" id="UP001314169"/>
    </source>
</evidence>
<evidence type="ECO:0000313" key="1">
    <source>
        <dbReference type="EMBL" id="CAK6434365.1"/>
    </source>
</evidence>
<name>A0ABN9ZC24_PIPNA</name>
<sequence length="101" mass="11421">MKRLKAYLAQHPALVKCSKKKIFFFSPSFSNPGEKKAFLTFRPHKTTKGNNTWILPARSADPLALQASRINPQMGQVPSQRENVLLCGFIIPLIQAGHFWI</sequence>
<gene>
    <name evidence="1" type="ORF">MPIPNATIZW_LOCUS2671</name>
</gene>
<keyword evidence="2" id="KW-1185">Reference proteome</keyword>
<reference evidence="1" key="1">
    <citation type="submission" date="2023-12" db="EMBL/GenBank/DDBJ databases">
        <authorList>
            <person name="Brown T."/>
        </authorList>
    </citation>
    <scope>NUCLEOTIDE SEQUENCE</scope>
</reference>
<organism evidence="1 2">
    <name type="scientific">Pipistrellus nathusii</name>
    <name type="common">Nathusius' pipistrelle</name>
    <dbReference type="NCBI Taxonomy" id="59473"/>
    <lineage>
        <taxon>Eukaryota</taxon>
        <taxon>Metazoa</taxon>
        <taxon>Chordata</taxon>
        <taxon>Craniata</taxon>
        <taxon>Vertebrata</taxon>
        <taxon>Euteleostomi</taxon>
        <taxon>Mammalia</taxon>
        <taxon>Eutheria</taxon>
        <taxon>Laurasiatheria</taxon>
        <taxon>Chiroptera</taxon>
        <taxon>Yangochiroptera</taxon>
        <taxon>Vespertilionidae</taxon>
        <taxon>Pipistrellus</taxon>
    </lineage>
</organism>
<dbReference type="EMBL" id="OY882868">
    <property type="protein sequence ID" value="CAK6434365.1"/>
    <property type="molecule type" value="Genomic_DNA"/>
</dbReference>
<accession>A0ABN9ZC24</accession>